<dbReference type="EC" id="2.3.1.84" evidence="6"/>
<organism evidence="10 11">
    <name type="scientific">Thyridium curvatum</name>
    <dbReference type="NCBI Taxonomy" id="1093900"/>
    <lineage>
        <taxon>Eukaryota</taxon>
        <taxon>Fungi</taxon>
        <taxon>Dikarya</taxon>
        <taxon>Ascomycota</taxon>
        <taxon>Pezizomycotina</taxon>
        <taxon>Sordariomycetes</taxon>
        <taxon>Sordariomycetidae</taxon>
        <taxon>Thyridiales</taxon>
        <taxon>Thyridiaceae</taxon>
        <taxon>Thyridium</taxon>
    </lineage>
</organism>
<comment type="caution">
    <text evidence="10">The sequence shown here is derived from an EMBL/GenBank/DDBJ whole genome shotgun (WGS) entry which is preliminary data.</text>
</comment>
<dbReference type="STRING" id="1093900.A0A507AXF5"/>
<dbReference type="InterPro" id="IPR050960">
    <property type="entry name" value="AB_hydrolase_4_sf"/>
</dbReference>
<sequence>MDWFGRARVAFTHAPNPLSLKGKDGLQTDLLKICEQSTPPCRLNPLLFNGHIQTMWTVTQPHGPQVYYRRKIFDASHKTYTGTFAVDFAVDPHTDHDEPLPPRTAYFSDEAFASIGSDDERPMLIVLHGLSGGSHEVYLRHAIEPLLRDGGGDWDVCVVNARGCAHSAITSGVLFNARATWDVRQVVNWARETFPNRPLFGLGFSLGANILTNYVGEEGENCPLTAAVVVGNPFDLQLSSKALQRTWLGKEVYQRFMGTNMKKLIQRHKESIEKWTNLDFQGIQNITYLFEFDREVHRTSRCATWGYPTEEAYYRDASSSDSVLAIRIPFFAISAEDDPIAVKEAVPYQEFKQNPWTVLCTTSLGGHLSWFEFGGGRWHAHPISNFLKNMATKVDLSSIHKPANGKADGNFFQGAEFDPMRRKMEIVLD</sequence>
<dbReference type="SUPFAM" id="SSF53474">
    <property type="entry name" value="alpha/beta-Hydrolases"/>
    <property type="match status" value="1"/>
</dbReference>
<evidence type="ECO:0000256" key="3">
    <source>
        <dbReference type="ARBA" id="ARBA00022801"/>
    </source>
</evidence>
<evidence type="ECO:0000313" key="10">
    <source>
        <dbReference type="EMBL" id="TPX09669.1"/>
    </source>
</evidence>
<feature type="active site" description="Charge relay system" evidence="8">
    <location>
        <position position="367"/>
    </location>
</feature>
<proteinExistence type="inferred from homology"/>
<dbReference type="GeneID" id="41976589"/>
<keyword evidence="2" id="KW-0808">Transferase</keyword>
<feature type="active site" description="Charge relay system" evidence="8">
    <location>
        <position position="338"/>
    </location>
</feature>
<accession>A0A507AXF5</accession>
<dbReference type="GO" id="GO:0004026">
    <property type="term" value="F:alcohol O-acetyltransferase activity"/>
    <property type="evidence" value="ECO:0007669"/>
    <property type="project" value="UniProtKB-EC"/>
</dbReference>
<gene>
    <name evidence="10" type="ORF">E0L32_009142</name>
</gene>
<dbReference type="GO" id="GO:0008126">
    <property type="term" value="F:acetylesterase activity"/>
    <property type="evidence" value="ECO:0007669"/>
    <property type="project" value="TreeGrafter"/>
</dbReference>
<dbReference type="OrthoDB" id="5954035at2759"/>
<protein>
    <recommendedName>
        <fullName evidence="6">alcohol O-acetyltransferase</fullName>
        <ecNumber evidence="6">2.3.1.84</ecNumber>
    </recommendedName>
    <alternativeName>
        <fullName evidence="7">Alcohol O-acetyltransferase</fullName>
    </alternativeName>
</protein>
<comment type="function">
    <text evidence="5">Displays enzymatic activity both for medium-chain fatty acid (MCFA) ethyl ester synthesis and hydrolysis (esterase activity). MCFA are toxic for yeast and this enzyme could thus be involved in their detoxification by esterification.</text>
</comment>
<reference evidence="10 11" key="1">
    <citation type="submission" date="2019-06" db="EMBL/GenBank/DDBJ databases">
        <title>Draft genome sequence of the filamentous fungus Phialemoniopsis curvata isolated from diesel fuel.</title>
        <authorList>
            <person name="Varaljay V.A."/>
            <person name="Lyon W.J."/>
            <person name="Crouch A.L."/>
            <person name="Drake C.E."/>
            <person name="Hollomon J.M."/>
            <person name="Nadeau L.J."/>
            <person name="Nunn H.S."/>
            <person name="Stevenson B.S."/>
            <person name="Bojanowski C.L."/>
            <person name="Crookes-Goodson W.J."/>
        </authorList>
    </citation>
    <scope>NUCLEOTIDE SEQUENCE [LARGE SCALE GENOMIC DNA]</scope>
    <source>
        <strain evidence="10 11">D216</strain>
    </source>
</reference>
<dbReference type="EMBL" id="SKBQ01000064">
    <property type="protein sequence ID" value="TPX09669.1"/>
    <property type="molecule type" value="Genomic_DNA"/>
</dbReference>
<name>A0A507AXF5_9PEZI</name>
<evidence type="ECO:0000256" key="5">
    <source>
        <dbReference type="ARBA" id="ARBA00054277"/>
    </source>
</evidence>
<dbReference type="GO" id="GO:0051792">
    <property type="term" value="P:medium-chain fatty acid biosynthetic process"/>
    <property type="evidence" value="ECO:0007669"/>
    <property type="project" value="TreeGrafter"/>
</dbReference>
<feature type="active site" description="Charge relay system" evidence="8">
    <location>
        <position position="205"/>
    </location>
</feature>
<evidence type="ECO:0000256" key="2">
    <source>
        <dbReference type="ARBA" id="ARBA00022679"/>
    </source>
</evidence>
<evidence type="ECO:0000313" key="11">
    <source>
        <dbReference type="Proteomes" id="UP000319257"/>
    </source>
</evidence>
<dbReference type="GO" id="GO:0047372">
    <property type="term" value="F:monoacylglycerol lipase activity"/>
    <property type="evidence" value="ECO:0007669"/>
    <property type="project" value="TreeGrafter"/>
</dbReference>
<evidence type="ECO:0000256" key="6">
    <source>
        <dbReference type="ARBA" id="ARBA00066969"/>
    </source>
</evidence>
<comment type="similarity">
    <text evidence="1">Belongs to the AB hydrolase superfamily. AB hydrolase 4 family.</text>
</comment>
<comment type="catalytic activity">
    <reaction evidence="4">
        <text>an aliphatic alcohol + acetyl-CoA = an acetyl ester + CoA</text>
        <dbReference type="Rhea" id="RHEA:17229"/>
        <dbReference type="ChEBI" id="CHEBI:2571"/>
        <dbReference type="ChEBI" id="CHEBI:47622"/>
        <dbReference type="ChEBI" id="CHEBI:57287"/>
        <dbReference type="ChEBI" id="CHEBI:57288"/>
        <dbReference type="EC" id="2.3.1.84"/>
    </reaction>
</comment>
<dbReference type="FunFam" id="3.40.50.1820:FF:000137">
    <property type="entry name" value="EEB1p Acyl-coenzymeA:ethanol O-acyltransferase"/>
    <property type="match status" value="1"/>
</dbReference>
<dbReference type="Gene3D" id="3.40.50.1820">
    <property type="entry name" value="alpha/beta hydrolase"/>
    <property type="match status" value="1"/>
</dbReference>
<dbReference type="Proteomes" id="UP000319257">
    <property type="component" value="Unassembled WGS sequence"/>
</dbReference>
<evidence type="ECO:0000256" key="1">
    <source>
        <dbReference type="ARBA" id="ARBA00010884"/>
    </source>
</evidence>
<evidence type="ECO:0000259" key="9">
    <source>
        <dbReference type="Pfam" id="PF00561"/>
    </source>
</evidence>
<feature type="domain" description="AB hydrolase-1" evidence="9">
    <location>
        <begin position="122"/>
        <end position="346"/>
    </location>
</feature>
<dbReference type="Pfam" id="PF00561">
    <property type="entry name" value="Abhydrolase_1"/>
    <property type="match status" value="1"/>
</dbReference>
<dbReference type="PANTHER" id="PTHR10794:SF63">
    <property type="entry name" value="ALPHA_BETA HYDROLASE 1, ISOFORM A"/>
    <property type="match status" value="1"/>
</dbReference>
<dbReference type="FunCoup" id="A0A507AXF5">
    <property type="interactions" value="248"/>
</dbReference>
<evidence type="ECO:0000256" key="8">
    <source>
        <dbReference type="PIRSR" id="PIRSR005211-1"/>
    </source>
</evidence>
<keyword evidence="3" id="KW-0378">Hydrolase</keyword>
<dbReference type="InterPro" id="IPR000073">
    <property type="entry name" value="AB_hydrolase_1"/>
</dbReference>
<dbReference type="PANTHER" id="PTHR10794">
    <property type="entry name" value="ABHYDROLASE DOMAIN-CONTAINING PROTEIN"/>
    <property type="match status" value="1"/>
</dbReference>
<evidence type="ECO:0000256" key="7">
    <source>
        <dbReference type="ARBA" id="ARBA00080774"/>
    </source>
</evidence>
<dbReference type="AlphaFoldDB" id="A0A507AXF5"/>
<evidence type="ECO:0000256" key="4">
    <source>
        <dbReference type="ARBA" id="ARBA00050620"/>
    </source>
</evidence>
<dbReference type="InterPro" id="IPR012020">
    <property type="entry name" value="ABHD4"/>
</dbReference>
<dbReference type="RefSeq" id="XP_030991380.1">
    <property type="nucleotide sequence ID" value="XM_031144074.1"/>
</dbReference>
<dbReference type="GO" id="GO:0051793">
    <property type="term" value="P:medium-chain fatty acid catabolic process"/>
    <property type="evidence" value="ECO:0007669"/>
    <property type="project" value="UniProtKB-ARBA"/>
</dbReference>
<dbReference type="InParanoid" id="A0A507AXF5"/>
<dbReference type="InterPro" id="IPR029058">
    <property type="entry name" value="AB_hydrolase_fold"/>
</dbReference>
<keyword evidence="11" id="KW-1185">Reference proteome</keyword>
<dbReference type="PIRSF" id="PIRSF005211">
    <property type="entry name" value="Ab_hydro_YheT"/>
    <property type="match status" value="1"/>
</dbReference>